<organism evidence="2 3">
    <name type="scientific">Curtobacterium luteum</name>
    <dbReference type="NCBI Taxonomy" id="33881"/>
    <lineage>
        <taxon>Bacteria</taxon>
        <taxon>Bacillati</taxon>
        <taxon>Actinomycetota</taxon>
        <taxon>Actinomycetes</taxon>
        <taxon>Micrococcales</taxon>
        <taxon>Microbacteriaceae</taxon>
        <taxon>Curtobacterium</taxon>
    </lineage>
</organism>
<feature type="region of interest" description="Disordered" evidence="1">
    <location>
        <begin position="37"/>
        <end position="64"/>
    </location>
</feature>
<proteinExistence type="predicted"/>
<accession>A0A8H9GBZ1</accession>
<feature type="region of interest" description="Disordered" evidence="1">
    <location>
        <begin position="1"/>
        <end position="24"/>
    </location>
</feature>
<evidence type="ECO:0000313" key="3">
    <source>
        <dbReference type="Proteomes" id="UP000648535"/>
    </source>
</evidence>
<sequence>MVRVADGVGSPSPPEQPDTRRLSAPTTANAAIGRDAKGMLTGRPVGVDKGPGCANGNPKLEVEG</sequence>
<name>A0A8H9GBZ1_9MICO</name>
<evidence type="ECO:0000256" key="1">
    <source>
        <dbReference type="SAM" id="MobiDB-lite"/>
    </source>
</evidence>
<protein>
    <submittedName>
        <fullName evidence="2">Uncharacterized protein</fullName>
    </submittedName>
</protein>
<dbReference type="AlphaFoldDB" id="A0A8H9GBZ1"/>
<comment type="caution">
    <text evidence="2">The sequence shown here is derived from an EMBL/GenBank/DDBJ whole genome shotgun (WGS) entry which is preliminary data.</text>
</comment>
<gene>
    <name evidence="2" type="ORF">GCM10009769_28930</name>
</gene>
<reference evidence="2" key="1">
    <citation type="journal article" date="2014" name="Int. J. Syst. Evol. Microbiol.">
        <title>Complete genome sequence of Corynebacterium casei LMG S-19264T (=DSM 44701T), isolated from a smear-ripened cheese.</title>
        <authorList>
            <consortium name="US DOE Joint Genome Institute (JGI-PGF)"/>
            <person name="Walter F."/>
            <person name="Albersmeier A."/>
            <person name="Kalinowski J."/>
            <person name="Ruckert C."/>
        </authorList>
    </citation>
    <scope>NUCLEOTIDE SEQUENCE</scope>
    <source>
        <strain evidence="2">JCM 1480</strain>
    </source>
</reference>
<dbReference type="EMBL" id="BMOI01000014">
    <property type="protein sequence ID" value="GGL09141.1"/>
    <property type="molecule type" value="Genomic_DNA"/>
</dbReference>
<dbReference type="Proteomes" id="UP000648535">
    <property type="component" value="Unassembled WGS sequence"/>
</dbReference>
<reference evidence="2" key="2">
    <citation type="submission" date="2020-09" db="EMBL/GenBank/DDBJ databases">
        <authorList>
            <person name="Sun Q."/>
            <person name="Ohkuma M."/>
        </authorList>
    </citation>
    <scope>NUCLEOTIDE SEQUENCE</scope>
    <source>
        <strain evidence="2">JCM 1480</strain>
    </source>
</reference>
<evidence type="ECO:0000313" key="2">
    <source>
        <dbReference type="EMBL" id="GGL09141.1"/>
    </source>
</evidence>